<dbReference type="Proteomes" id="UP000296216">
    <property type="component" value="Chromosome"/>
</dbReference>
<feature type="domain" description="Sulfatase N-terminal" evidence="3">
    <location>
        <begin position="5"/>
        <end position="351"/>
    </location>
</feature>
<name>A0A4D6GT88_HALS9</name>
<accession>A0A4D6GT88</accession>
<dbReference type="InterPro" id="IPR000917">
    <property type="entry name" value="Sulfatase_N"/>
</dbReference>
<dbReference type="EMBL" id="CP038631">
    <property type="protein sequence ID" value="QCC44903.1"/>
    <property type="molecule type" value="Genomic_DNA"/>
</dbReference>
<evidence type="ECO:0000313" key="5">
    <source>
        <dbReference type="Proteomes" id="UP000296216"/>
    </source>
</evidence>
<comment type="similarity">
    <text evidence="1">Belongs to the sulfatase family.</text>
</comment>
<dbReference type="AlphaFoldDB" id="A0A4D6GT88"/>
<dbReference type="CDD" id="cd16148">
    <property type="entry name" value="sulfatase_like"/>
    <property type="match status" value="1"/>
</dbReference>
<proteinExistence type="inferred from homology"/>
<dbReference type="SUPFAM" id="SSF53649">
    <property type="entry name" value="Alkaline phosphatase-like"/>
    <property type="match status" value="1"/>
</dbReference>
<dbReference type="InterPro" id="IPR017850">
    <property type="entry name" value="Alkaline_phosphatase_core_sf"/>
</dbReference>
<gene>
    <name evidence="4" type="ORF">HBSAL_06225</name>
</gene>
<dbReference type="PANTHER" id="PTHR42693:SF53">
    <property type="entry name" value="ENDO-4-O-SULFATASE"/>
    <property type="match status" value="1"/>
</dbReference>
<evidence type="ECO:0000256" key="1">
    <source>
        <dbReference type="ARBA" id="ARBA00008779"/>
    </source>
</evidence>
<evidence type="ECO:0000256" key="2">
    <source>
        <dbReference type="ARBA" id="ARBA00022801"/>
    </source>
</evidence>
<dbReference type="GO" id="GO:0004065">
    <property type="term" value="F:arylsulfatase activity"/>
    <property type="evidence" value="ECO:0007669"/>
    <property type="project" value="TreeGrafter"/>
</dbReference>
<evidence type="ECO:0000313" key="4">
    <source>
        <dbReference type="EMBL" id="QCC44903.1"/>
    </source>
</evidence>
<dbReference type="GeneID" id="39855087"/>
<dbReference type="PANTHER" id="PTHR42693">
    <property type="entry name" value="ARYLSULFATASE FAMILY MEMBER"/>
    <property type="match status" value="1"/>
</dbReference>
<keyword evidence="2" id="KW-0378">Hydrolase</keyword>
<evidence type="ECO:0000259" key="3">
    <source>
        <dbReference type="Pfam" id="PF00884"/>
    </source>
</evidence>
<sequence>MDELPDLLWLSLESVRADHTPMYGYERDTTPAIRSLAEEPGSNVLDNGIAQSLWTPASSASMLTGTYLSTHQVGQDGKANVHLSSLLTLPELLQDIGYETALFTPNPFVSEATGLDRGFNHTKSVKAVPESYSPRHEDVLDYWIEGLRRIFQSRAIDLARTKHELKTTENEVLQRHAKRWLKSTRTENSPFFAYAHIPGPHHPYLPNADYVDCFTDDIAFSTEEAYSLVKEIYYGGSDEIKREIATGLDLSHNEWDAIEAMYDATLKHMDQTVEEIVSTARSESDDLILVVVGDHGELFGEHGVIGHNLVLHEKLIRVPMVVSGIPDVVTDEDTMTQQIDLTRTLAEITGVVRDQFEGQDIRDSERKYGVSQYGQADFKAYLEYNQGFDIGRFFEKPYTMVTDGEYKLATNVERTELYRLPDETTDVSELKENHLQRLSGVLKDHDIEWDRNDEYENSEFTESQIEQLKDLGYLS</sequence>
<dbReference type="InterPro" id="IPR050738">
    <property type="entry name" value="Sulfatase"/>
</dbReference>
<protein>
    <submittedName>
        <fullName evidence="4">AlkP-core domain protein</fullName>
    </submittedName>
</protein>
<dbReference type="RefSeq" id="WP_136361371.1">
    <property type="nucleotide sequence ID" value="NZ_VRYN01000017.1"/>
</dbReference>
<organism evidence="4 5">
    <name type="scientific">Halobacterium salinarum (strain ATCC 33171 / DSM 3754 / JCM 8978 / NBRC 102687 / NCIMB 764 / 91-R6)</name>
    <dbReference type="NCBI Taxonomy" id="2597657"/>
    <lineage>
        <taxon>Archaea</taxon>
        <taxon>Methanobacteriati</taxon>
        <taxon>Methanobacteriota</taxon>
        <taxon>Stenosarchaea group</taxon>
        <taxon>Halobacteria</taxon>
        <taxon>Halobacteriales</taxon>
        <taxon>Halobacteriaceae</taxon>
        <taxon>Halobacterium</taxon>
    </lineage>
</organism>
<reference evidence="4 5" key="1">
    <citation type="journal article" date="2019" name="Microbiol. Resour. Announc.">
        <title>The Genome Sequence of the Halobacterium salinarum Type Strain Is Closely Related to That of Laboratory Strains NRC-1 and R1.</title>
        <authorList>
            <person name="Pfeiffer F."/>
            <person name="Marchfelder A."/>
            <person name="Habermann B."/>
            <person name="Dyall-Smith M.L."/>
        </authorList>
    </citation>
    <scope>NUCLEOTIDE SEQUENCE [LARGE SCALE GENOMIC DNA]</scope>
    <source>
        <strain evidence="5">ATCC 33171 / DSM 3754 / JCM 8978 / NBRC 102687 / NCIMB 764 / 91-R6</strain>
    </source>
</reference>
<dbReference type="Gene3D" id="3.40.720.10">
    <property type="entry name" value="Alkaline Phosphatase, subunit A"/>
    <property type="match status" value="1"/>
</dbReference>
<dbReference type="Pfam" id="PF00884">
    <property type="entry name" value="Sulfatase"/>
    <property type="match status" value="1"/>
</dbReference>